<feature type="compositionally biased region" description="Low complexity" evidence="1">
    <location>
        <begin position="1"/>
        <end position="23"/>
    </location>
</feature>
<dbReference type="Proteomes" id="UP001054252">
    <property type="component" value="Unassembled WGS sequence"/>
</dbReference>
<gene>
    <name evidence="2" type="ORF">SLEP1_g38891</name>
</gene>
<evidence type="ECO:0000313" key="2">
    <source>
        <dbReference type="EMBL" id="GKV30024.1"/>
    </source>
</evidence>
<comment type="caution">
    <text evidence="2">The sequence shown here is derived from an EMBL/GenBank/DDBJ whole genome shotgun (WGS) entry which is preliminary data.</text>
</comment>
<protein>
    <submittedName>
        <fullName evidence="2">Uncharacterized protein</fullName>
    </submittedName>
</protein>
<keyword evidence="3" id="KW-1185">Reference proteome</keyword>
<feature type="region of interest" description="Disordered" evidence="1">
    <location>
        <begin position="1"/>
        <end position="35"/>
    </location>
</feature>
<proteinExistence type="predicted"/>
<evidence type="ECO:0000256" key="1">
    <source>
        <dbReference type="SAM" id="MobiDB-lite"/>
    </source>
</evidence>
<name>A0AAV5KZ57_9ROSI</name>
<evidence type="ECO:0000313" key="3">
    <source>
        <dbReference type="Proteomes" id="UP001054252"/>
    </source>
</evidence>
<dbReference type="EMBL" id="BPVZ01000085">
    <property type="protein sequence ID" value="GKV30024.1"/>
    <property type="molecule type" value="Genomic_DNA"/>
</dbReference>
<feature type="region of interest" description="Disordered" evidence="1">
    <location>
        <begin position="79"/>
        <end position="138"/>
    </location>
</feature>
<organism evidence="2 3">
    <name type="scientific">Rubroshorea leprosula</name>
    <dbReference type="NCBI Taxonomy" id="152421"/>
    <lineage>
        <taxon>Eukaryota</taxon>
        <taxon>Viridiplantae</taxon>
        <taxon>Streptophyta</taxon>
        <taxon>Embryophyta</taxon>
        <taxon>Tracheophyta</taxon>
        <taxon>Spermatophyta</taxon>
        <taxon>Magnoliopsida</taxon>
        <taxon>eudicotyledons</taxon>
        <taxon>Gunneridae</taxon>
        <taxon>Pentapetalae</taxon>
        <taxon>rosids</taxon>
        <taxon>malvids</taxon>
        <taxon>Malvales</taxon>
        <taxon>Dipterocarpaceae</taxon>
        <taxon>Rubroshorea</taxon>
    </lineage>
</organism>
<feature type="compositionally biased region" description="Basic and acidic residues" evidence="1">
    <location>
        <begin position="90"/>
        <end position="116"/>
    </location>
</feature>
<sequence length="138" mass="14951">MATGPHGAGTPSPSPSPSMAGTGIPAGNFGGGSKIASVPIPAGTYYSPRGPIIPRGSVEMRAEFEQECGRGLEERKLRDWLKRPTGMGTKGEETQRLTREERPTGEERPTSTERGMRNPNFQIRNLKLQEAASKRETE</sequence>
<dbReference type="AlphaFoldDB" id="A0AAV5KZ57"/>
<reference evidence="2 3" key="1">
    <citation type="journal article" date="2021" name="Commun. Biol.">
        <title>The genome of Shorea leprosula (Dipterocarpaceae) highlights the ecological relevance of drought in aseasonal tropical rainforests.</title>
        <authorList>
            <person name="Ng K.K.S."/>
            <person name="Kobayashi M.J."/>
            <person name="Fawcett J.A."/>
            <person name="Hatakeyama M."/>
            <person name="Paape T."/>
            <person name="Ng C.H."/>
            <person name="Ang C.C."/>
            <person name="Tnah L.H."/>
            <person name="Lee C.T."/>
            <person name="Nishiyama T."/>
            <person name="Sese J."/>
            <person name="O'Brien M.J."/>
            <person name="Copetti D."/>
            <person name="Mohd Noor M.I."/>
            <person name="Ong R.C."/>
            <person name="Putra M."/>
            <person name="Sireger I.Z."/>
            <person name="Indrioko S."/>
            <person name="Kosugi Y."/>
            <person name="Izuno A."/>
            <person name="Isagi Y."/>
            <person name="Lee S.L."/>
            <person name="Shimizu K.K."/>
        </authorList>
    </citation>
    <scope>NUCLEOTIDE SEQUENCE [LARGE SCALE GENOMIC DNA]</scope>
    <source>
        <strain evidence="2">214</strain>
    </source>
</reference>
<accession>A0AAV5KZ57</accession>